<dbReference type="EMBL" id="VSRR010031644">
    <property type="protein sequence ID" value="MPC70754.1"/>
    <property type="molecule type" value="Genomic_DNA"/>
</dbReference>
<evidence type="ECO:0000313" key="2">
    <source>
        <dbReference type="EMBL" id="MPC70754.1"/>
    </source>
</evidence>
<protein>
    <submittedName>
        <fullName evidence="2">Uncharacterized protein</fullName>
    </submittedName>
</protein>
<feature type="compositionally biased region" description="Basic and acidic residues" evidence="1">
    <location>
        <begin position="1"/>
        <end position="17"/>
    </location>
</feature>
<gene>
    <name evidence="2" type="ORF">E2C01_065011</name>
</gene>
<evidence type="ECO:0000313" key="3">
    <source>
        <dbReference type="Proteomes" id="UP000324222"/>
    </source>
</evidence>
<accession>A0A5B7HQK6</accession>
<evidence type="ECO:0000256" key="1">
    <source>
        <dbReference type="SAM" id="MobiDB-lite"/>
    </source>
</evidence>
<dbReference type="Proteomes" id="UP000324222">
    <property type="component" value="Unassembled WGS sequence"/>
</dbReference>
<reference evidence="2 3" key="1">
    <citation type="submission" date="2019-05" db="EMBL/GenBank/DDBJ databases">
        <title>Another draft genome of Portunus trituberculatus and its Hox gene families provides insights of decapod evolution.</title>
        <authorList>
            <person name="Jeong J.-H."/>
            <person name="Song I."/>
            <person name="Kim S."/>
            <person name="Choi T."/>
            <person name="Kim D."/>
            <person name="Ryu S."/>
            <person name="Kim W."/>
        </authorList>
    </citation>
    <scope>NUCLEOTIDE SEQUENCE [LARGE SCALE GENOMIC DNA]</scope>
    <source>
        <tissue evidence="2">Muscle</tissue>
    </source>
</reference>
<proteinExistence type="predicted"/>
<dbReference type="AlphaFoldDB" id="A0A5B7HQK6"/>
<feature type="region of interest" description="Disordered" evidence="1">
    <location>
        <begin position="1"/>
        <end position="33"/>
    </location>
</feature>
<sequence>MARWGEDGAEVRPDKGRQAALSPRLVQSTSRNREILSLPPHIHSITSCTVTHHFTTTTSGKDE</sequence>
<keyword evidence="3" id="KW-1185">Reference proteome</keyword>
<name>A0A5B7HQK6_PORTR</name>
<comment type="caution">
    <text evidence="2">The sequence shown here is derived from an EMBL/GenBank/DDBJ whole genome shotgun (WGS) entry which is preliminary data.</text>
</comment>
<organism evidence="2 3">
    <name type="scientific">Portunus trituberculatus</name>
    <name type="common">Swimming crab</name>
    <name type="synonym">Neptunus trituberculatus</name>
    <dbReference type="NCBI Taxonomy" id="210409"/>
    <lineage>
        <taxon>Eukaryota</taxon>
        <taxon>Metazoa</taxon>
        <taxon>Ecdysozoa</taxon>
        <taxon>Arthropoda</taxon>
        <taxon>Crustacea</taxon>
        <taxon>Multicrustacea</taxon>
        <taxon>Malacostraca</taxon>
        <taxon>Eumalacostraca</taxon>
        <taxon>Eucarida</taxon>
        <taxon>Decapoda</taxon>
        <taxon>Pleocyemata</taxon>
        <taxon>Brachyura</taxon>
        <taxon>Eubrachyura</taxon>
        <taxon>Portunoidea</taxon>
        <taxon>Portunidae</taxon>
        <taxon>Portuninae</taxon>
        <taxon>Portunus</taxon>
    </lineage>
</organism>